<sequence>MQADLIFLPSSPLPSLPAVSPRVSTGVLPAASKRRDKKPSRRLPKAAPGAPGPVQQTQVIAPLSLNQVDNSKILGFGADLAEDHPGFHDDAYKLRRMDIARLAYTHQIGSAVPELVYLPQETATWGTVLRETSQLYPTHACKEFLASFPMFDFREDSVPQLEALSSILRRETGWQIRPVAGLLHPRDFLNGLAFNTFHSTQYVRHHSRPMYTPEPDVCHELLGHVPMLADPKYCEMVHNIGLASLHANEKQIWHLTKMYWYTVEFGLIREQGRICAFGAGILSSFGELEHMRSGQAELRAFDPFITLPKMDYKSGYQKLYYVLDSFDDAAAKLKVYCDKLKLNAI</sequence>
<gene>
    <name evidence="11" type="ORF">WJX74_003185</name>
</gene>
<dbReference type="InterPro" id="IPR019774">
    <property type="entry name" value="Aromatic-AA_hydroxylase_C"/>
</dbReference>
<comment type="cofactor">
    <cofactor evidence="1 8">
        <name>Fe(2+)</name>
        <dbReference type="ChEBI" id="CHEBI:29033"/>
    </cofactor>
</comment>
<dbReference type="SUPFAM" id="SSF56534">
    <property type="entry name" value="Aromatic aminoacid monoxygenases, catalytic and oligomerization domains"/>
    <property type="match status" value="1"/>
</dbReference>
<dbReference type="AlphaFoldDB" id="A0AAW1RGT5"/>
<accession>A0AAW1RGT5</accession>
<keyword evidence="12" id="KW-1185">Reference proteome</keyword>
<name>A0AAW1RGT5_9CHLO</name>
<dbReference type="PROSITE" id="PS00367">
    <property type="entry name" value="BH4_AAA_HYDROXYL_1"/>
    <property type="match status" value="1"/>
</dbReference>
<dbReference type="EC" id="1.14.16.1" evidence="3"/>
<dbReference type="InterPro" id="IPR036951">
    <property type="entry name" value="ArAA_hydroxylase_sf"/>
</dbReference>
<reference evidence="11 12" key="1">
    <citation type="journal article" date="2024" name="Nat. Commun.">
        <title>Phylogenomics reveals the evolutionary origins of lichenization in chlorophyte algae.</title>
        <authorList>
            <person name="Puginier C."/>
            <person name="Libourel C."/>
            <person name="Otte J."/>
            <person name="Skaloud P."/>
            <person name="Haon M."/>
            <person name="Grisel S."/>
            <person name="Petersen M."/>
            <person name="Berrin J.G."/>
            <person name="Delaux P.M."/>
            <person name="Dal Grande F."/>
            <person name="Keller J."/>
        </authorList>
    </citation>
    <scope>NUCLEOTIDE SEQUENCE [LARGE SCALE GENOMIC DNA]</scope>
    <source>
        <strain evidence="11 12">SAG 2145</strain>
    </source>
</reference>
<evidence type="ECO:0000256" key="4">
    <source>
        <dbReference type="ARBA" id="ARBA00022723"/>
    </source>
</evidence>
<evidence type="ECO:0000256" key="7">
    <source>
        <dbReference type="ARBA" id="ARBA00023033"/>
    </source>
</evidence>
<dbReference type="Pfam" id="PF00351">
    <property type="entry name" value="Biopterin_H"/>
    <property type="match status" value="1"/>
</dbReference>
<dbReference type="PANTHER" id="PTHR11473:SF24">
    <property type="entry name" value="PHENYLALANINE-4-HYDROXYLASE"/>
    <property type="match status" value="1"/>
</dbReference>
<dbReference type="InterPro" id="IPR018301">
    <property type="entry name" value="ArAA_hydroxylase_Fe/CU_BS"/>
</dbReference>
<proteinExistence type="inferred from homology"/>
<keyword evidence="5" id="KW-0560">Oxidoreductase</keyword>
<feature type="region of interest" description="Disordered" evidence="9">
    <location>
        <begin position="18"/>
        <end position="56"/>
    </location>
</feature>
<keyword evidence="4 8" id="KW-0479">Metal-binding</keyword>
<dbReference type="GO" id="GO:0005506">
    <property type="term" value="F:iron ion binding"/>
    <property type="evidence" value="ECO:0007669"/>
    <property type="project" value="InterPro"/>
</dbReference>
<evidence type="ECO:0000256" key="6">
    <source>
        <dbReference type="ARBA" id="ARBA00023004"/>
    </source>
</evidence>
<organism evidence="11 12">
    <name type="scientific">Apatococcus lobatus</name>
    <dbReference type="NCBI Taxonomy" id="904363"/>
    <lineage>
        <taxon>Eukaryota</taxon>
        <taxon>Viridiplantae</taxon>
        <taxon>Chlorophyta</taxon>
        <taxon>core chlorophytes</taxon>
        <taxon>Trebouxiophyceae</taxon>
        <taxon>Chlorellales</taxon>
        <taxon>Chlorellaceae</taxon>
        <taxon>Apatococcus</taxon>
    </lineage>
</organism>
<evidence type="ECO:0000256" key="2">
    <source>
        <dbReference type="ARBA" id="ARBA00009712"/>
    </source>
</evidence>
<comment type="similarity">
    <text evidence="2">Belongs to the biopterin-dependent aromatic amino acid hydroxylase family.</text>
</comment>
<evidence type="ECO:0000256" key="5">
    <source>
        <dbReference type="ARBA" id="ARBA00023002"/>
    </source>
</evidence>
<keyword evidence="6 8" id="KW-0408">Iron</keyword>
<keyword evidence="7" id="KW-0503">Monooxygenase</keyword>
<evidence type="ECO:0000313" key="11">
    <source>
        <dbReference type="EMBL" id="KAK9832972.1"/>
    </source>
</evidence>
<dbReference type="Gene3D" id="1.10.800.10">
    <property type="entry name" value="Aromatic amino acid hydroxylase"/>
    <property type="match status" value="1"/>
</dbReference>
<dbReference type="PROSITE" id="PS51410">
    <property type="entry name" value="BH4_AAA_HYDROXYL_2"/>
    <property type="match status" value="1"/>
</dbReference>
<evidence type="ECO:0000256" key="9">
    <source>
        <dbReference type="SAM" id="MobiDB-lite"/>
    </source>
</evidence>
<dbReference type="GO" id="GO:0004505">
    <property type="term" value="F:phenylalanine 4-monooxygenase activity"/>
    <property type="evidence" value="ECO:0007669"/>
    <property type="project" value="UniProtKB-EC"/>
</dbReference>
<feature type="domain" description="Biopterin-dependent aromatic amino acid hydroxylase family profile" evidence="10">
    <location>
        <begin position="43"/>
        <end position="345"/>
    </location>
</feature>
<evidence type="ECO:0000313" key="12">
    <source>
        <dbReference type="Proteomes" id="UP001438707"/>
    </source>
</evidence>
<evidence type="ECO:0000256" key="3">
    <source>
        <dbReference type="ARBA" id="ARBA00011995"/>
    </source>
</evidence>
<evidence type="ECO:0000259" key="10">
    <source>
        <dbReference type="PROSITE" id="PS51410"/>
    </source>
</evidence>
<protein>
    <recommendedName>
        <fullName evidence="3">phenylalanine 4-monooxygenase</fullName>
        <ecNumber evidence="3">1.14.16.1</ecNumber>
    </recommendedName>
</protein>
<feature type="compositionally biased region" description="Basic residues" evidence="9">
    <location>
        <begin position="32"/>
        <end position="44"/>
    </location>
</feature>
<dbReference type="EMBL" id="JALJOS010000011">
    <property type="protein sequence ID" value="KAK9832972.1"/>
    <property type="molecule type" value="Genomic_DNA"/>
</dbReference>
<dbReference type="InterPro" id="IPR001273">
    <property type="entry name" value="ArAA_hydroxylase"/>
</dbReference>
<comment type="caution">
    <text evidence="11">The sequence shown here is derived from an EMBL/GenBank/DDBJ whole genome shotgun (WGS) entry which is preliminary data.</text>
</comment>
<feature type="binding site" evidence="8">
    <location>
        <position position="224"/>
    </location>
    <ligand>
        <name>Fe cation</name>
        <dbReference type="ChEBI" id="CHEBI:24875"/>
    </ligand>
</feature>
<feature type="binding site" evidence="8">
    <location>
        <position position="264"/>
    </location>
    <ligand>
        <name>Fe cation</name>
        <dbReference type="ChEBI" id="CHEBI:24875"/>
    </ligand>
</feature>
<feature type="binding site" evidence="8">
    <location>
        <position position="219"/>
    </location>
    <ligand>
        <name>Fe cation</name>
        <dbReference type="ChEBI" id="CHEBI:24875"/>
    </ligand>
</feature>
<evidence type="ECO:0000256" key="1">
    <source>
        <dbReference type="ARBA" id="ARBA00001954"/>
    </source>
</evidence>
<evidence type="ECO:0000256" key="8">
    <source>
        <dbReference type="PIRSR" id="PIRSR601273-2"/>
    </source>
</evidence>
<dbReference type="InterPro" id="IPR036329">
    <property type="entry name" value="Aro-AA_hydroxylase_C_sf"/>
</dbReference>
<dbReference type="PRINTS" id="PR00372">
    <property type="entry name" value="FYWHYDRXLASE"/>
</dbReference>
<dbReference type="Proteomes" id="UP001438707">
    <property type="component" value="Unassembled WGS sequence"/>
</dbReference>
<dbReference type="PANTHER" id="PTHR11473">
    <property type="entry name" value="AROMATIC AMINO ACID HYDROXYLASE"/>
    <property type="match status" value="1"/>
</dbReference>